<protein>
    <recommendedName>
        <fullName evidence="2">Lipocalin/cytosolic fatty-acid binding domain-containing protein</fullName>
    </recommendedName>
</protein>
<dbReference type="GO" id="GO:0008289">
    <property type="term" value="F:lipid binding"/>
    <property type="evidence" value="ECO:0007669"/>
    <property type="project" value="InterPro"/>
</dbReference>
<dbReference type="InterPro" id="IPR000566">
    <property type="entry name" value="Lipocln_cytosolic_FA-bd_dom"/>
</dbReference>
<comment type="caution">
    <text evidence="3">The sequence shown here is derived from an EMBL/GenBank/DDBJ whole genome shotgun (WGS) entry which is preliminary data.</text>
</comment>
<dbReference type="PANTHER" id="PTHR11955">
    <property type="entry name" value="FATTY ACID BINDING PROTEIN"/>
    <property type="match status" value="1"/>
</dbReference>
<evidence type="ECO:0000313" key="3">
    <source>
        <dbReference type="EMBL" id="KAG6448323.1"/>
    </source>
</evidence>
<sequence length="137" mass="15807">MPSVVGKYQHYKNENIDEYFSAVGVPYMARKMIAMSSPLMEITYDGETMTIKNSSLLRTTESTFKIGVEYDEHMPANTIKSITTFINDNEMETKSVIPDTNENTSRHYLFTDDECIITLTHEKAKIAGKRYFRRLSQ</sequence>
<dbReference type="CDD" id="cd00742">
    <property type="entry name" value="FABP"/>
    <property type="match status" value="1"/>
</dbReference>
<dbReference type="Gene3D" id="2.40.128.20">
    <property type="match status" value="1"/>
</dbReference>
<gene>
    <name evidence="3" type="ORF">O3G_MSEX005426</name>
</gene>
<keyword evidence="4" id="KW-1185">Reference proteome</keyword>
<dbReference type="Pfam" id="PF00061">
    <property type="entry name" value="Lipocalin"/>
    <property type="match status" value="1"/>
</dbReference>
<evidence type="ECO:0000256" key="1">
    <source>
        <dbReference type="ARBA" id="ARBA00008390"/>
    </source>
</evidence>
<evidence type="ECO:0000313" key="4">
    <source>
        <dbReference type="Proteomes" id="UP000791440"/>
    </source>
</evidence>
<reference evidence="3" key="2">
    <citation type="submission" date="2020-12" db="EMBL/GenBank/DDBJ databases">
        <authorList>
            <person name="Kanost M."/>
        </authorList>
    </citation>
    <scope>NUCLEOTIDE SEQUENCE</scope>
</reference>
<feature type="domain" description="Lipocalin/cytosolic fatty-acid binding" evidence="2">
    <location>
        <begin position="5"/>
        <end position="84"/>
    </location>
</feature>
<name>A0A922CJW2_MANSE</name>
<dbReference type="SUPFAM" id="SSF50814">
    <property type="entry name" value="Lipocalins"/>
    <property type="match status" value="1"/>
</dbReference>
<proteinExistence type="inferred from homology"/>
<dbReference type="Proteomes" id="UP000791440">
    <property type="component" value="Unassembled WGS sequence"/>
</dbReference>
<reference evidence="3" key="1">
    <citation type="journal article" date="2016" name="Insect Biochem. Mol. Biol.">
        <title>Multifaceted biological insights from a draft genome sequence of the tobacco hornworm moth, Manduca sexta.</title>
        <authorList>
            <person name="Kanost M.R."/>
            <person name="Arrese E.L."/>
            <person name="Cao X."/>
            <person name="Chen Y.R."/>
            <person name="Chellapilla S."/>
            <person name="Goldsmith M.R."/>
            <person name="Grosse-Wilde E."/>
            <person name="Heckel D.G."/>
            <person name="Herndon N."/>
            <person name="Jiang H."/>
            <person name="Papanicolaou A."/>
            <person name="Qu J."/>
            <person name="Soulages J.L."/>
            <person name="Vogel H."/>
            <person name="Walters J."/>
            <person name="Waterhouse R.M."/>
            <person name="Ahn S.J."/>
            <person name="Almeida F.C."/>
            <person name="An C."/>
            <person name="Aqrawi P."/>
            <person name="Bretschneider A."/>
            <person name="Bryant W.B."/>
            <person name="Bucks S."/>
            <person name="Chao H."/>
            <person name="Chevignon G."/>
            <person name="Christen J.M."/>
            <person name="Clarke D.F."/>
            <person name="Dittmer N.T."/>
            <person name="Ferguson L.C.F."/>
            <person name="Garavelou S."/>
            <person name="Gordon K.H.J."/>
            <person name="Gunaratna R.T."/>
            <person name="Han Y."/>
            <person name="Hauser F."/>
            <person name="He Y."/>
            <person name="Heidel-Fischer H."/>
            <person name="Hirsh A."/>
            <person name="Hu Y."/>
            <person name="Jiang H."/>
            <person name="Kalra D."/>
            <person name="Klinner C."/>
            <person name="Konig C."/>
            <person name="Kovar C."/>
            <person name="Kroll A.R."/>
            <person name="Kuwar S.S."/>
            <person name="Lee S.L."/>
            <person name="Lehman R."/>
            <person name="Li K."/>
            <person name="Li Z."/>
            <person name="Liang H."/>
            <person name="Lovelace S."/>
            <person name="Lu Z."/>
            <person name="Mansfield J.H."/>
            <person name="McCulloch K.J."/>
            <person name="Mathew T."/>
            <person name="Morton B."/>
            <person name="Muzny D.M."/>
            <person name="Neunemann D."/>
            <person name="Ongeri F."/>
            <person name="Pauchet Y."/>
            <person name="Pu L.L."/>
            <person name="Pyrousis I."/>
            <person name="Rao X.J."/>
            <person name="Redding A."/>
            <person name="Roesel C."/>
            <person name="Sanchez-Gracia A."/>
            <person name="Schaack S."/>
            <person name="Shukla A."/>
            <person name="Tetreau G."/>
            <person name="Wang Y."/>
            <person name="Xiong G.H."/>
            <person name="Traut W."/>
            <person name="Walsh T.K."/>
            <person name="Worley K.C."/>
            <person name="Wu D."/>
            <person name="Wu W."/>
            <person name="Wu Y.Q."/>
            <person name="Zhang X."/>
            <person name="Zou Z."/>
            <person name="Zucker H."/>
            <person name="Briscoe A.D."/>
            <person name="Burmester T."/>
            <person name="Clem R.J."/>
            <person name="Feyereisen R."/>
            <person name="Grimmelikhuijzen C.J.P."/>
            <person name="Hamodrakas S.J."/>
            <person name="Hansson B.S."/>
            <person name="Huguet E."/>
            <person name="Jermiin L.S."/>
            <person name="Lan Q."/>
            <person name="Lehman H.K."/>
            <person name="Lorenzen M."/>
            <person name="Merzendorfer H."/>
            <person name="Michalopoulos I."/>
            <person name="Morton D.B."/>
            <person name="Muthukrishnan S."/>
            <person name="Oakeshott J.G."/>
            <person name="Palmer W."/>
            <person name="Park Y."/>
            <person name="Passarelli A.L."/>
            <person name="Rozas J."/>
            <person name="Schwartz L.M."/>
            <person name="Smith W."/>
            <person name="Southgate A."/>
            <person name="Vilcinskas A."/>
            <person name="Vogt R."/>
            <person name="Wang P."/>
            <person name="Werren J."/>
            <person name="Yu X.Q."/>
            <person name="Zhou J.J."/>
            <person name="Brown S.J."/>
            <person name="Scherer S.E."/>
            <person name="Richards S."/>
            <person name="Blissard G.W."/>
        </authorList>
    </citation>
    <scope>NUCLEOTIDE SEQUENCE</scope>
</reference>
<comment type="similarity">
    <text evidence="1">Belongs to the calycin superfamily. Fatty-acid binding protein (FABP) family.</text>
</comment>
<accession>A0A922CJW2</accession>
<dbReference type="EMBL" id="JH668356">
    <property type="protein sequence ID" value="KAG6448323.1"/>
    <property type="molecule type" value="Genomic_DNA"/>
</dbReference>
<dbReference type="InterPro" id="IPR012674">
    <property type="entry name" value="Calycin"/>
</dbReference>
<dbReference type="AlphaFoldDB" id="A0A922CJW2"/>
<dbReference type="InterPro" id="IPR031259">
    <property type="entry name" value="ILBP"/>
</dbReference>
<evidence type="ECO:0000259" key="2">
    <source>
        <dbReference type="Pfam" id="PF00061"/>
    </source>
</evidence>
<organism evidence="3 4">
    <name type="scientific">Manduca sexta</name>
    <name type="common">Tobacco hawkmoth</name>
    <name type="synonym">Tobacco hornworm</name>
    <dbReference type="NCBI Taxonomy" id="7130"/>
    <lineage>
        <taxon>Eukaryota</taxon>
        <taxon>Metazoa</taxon>
        <taxon>Ecdysozoa</taxon>
        <taxon>Arthropoda</taxon>
        <taxon>Hexapoda</taxon>
        <taxon>Insecta</taxon>
        <taxon>Pterygota</taxon>
        <taxon>Neoptera</taxon>
        <taxon>Endopterygota</taxon>
        <taxon>Lepidoptera</taxon>
        <taxon>Glossata</taxon>
        <taxon>Ditrysia</taxon>
        <taxon>Bombycoidea</taxon>
        <taxon>Sphingidae</taxon>
        <taxon>Sphinginae</taxon>
        <taxon>Sphingini</taxon>
        <taxon>Manduca</taxon>
    </lineage>
</organism>